<comment type="caution">
    <text evidence="1">The sequence shown here is derived from an EMBL/GenBank/DDBJ whole genome shotgun (WGS) entry which is preliminary data.</text>
</comment>
<evidence type="ECO:0000313" key="2">
    <source>
        <dbReference type="Proteomes" id="UP000003598"/>
    </source>
</evidence>
<reference evidence="1 2" key="1">
    <citation type="submission" date="2011-03" db="EMBL/GenBank/DDBJ databases">
        <authorList>
            <person name="Weinstock G."/>
            <person name="Sodergren E."/>
            <person name="Clifton S."/>
            <person name="Fulton L."/>
            <person name="Fulton B."/>
            <person name="Courtney L."/>
            <person name="Fronick C."/>
            <person name="Harrison M."/>
            <person name="Strong C."/>
            <person name="Farmer C."/>
            <person name="Delahaunty K."/>
            <person name="Markovic C."/>
            <person name="Hall O."/>
            <person name="Minx P."/>
            <person name="Tomlinson C."/>
            <person name="Mitreva M."/>
            <person name="Hou S."/>
            <person name="Chen J."/>
            <person name="Wollam A."/>
            <person name="Pepin K.H."/>
            <person name="Johnson M."/>
            <person name="Bhonagiri V."/>
            <person name="Zhang X."/>
            <person name="Suruliraj S."/>
            <person name="Warren W."/>
            <person name="Chinwalla A."/>
            <person name="Mardis E.R."/>
            <person name="Wilson R.K."/>
        </authorList>
    </citation>
    <scope>NUCLEOTIDE SEQUENCE [LARGE SCALE GENOMIC DNA]</scope>
    <source>
        <strain evidence="1 2">YIT 11840</strain>
    </source>
</reference>
<organism evidence="1 2">
    <name type="scientific">Paraprevotella clara YIT 11840</name>
    <dbReference type="NCBI Taxonomy" id="762968"/>
    <lineage>
        <taxon>Bacteria</taxon>
        <taxon>Pseudomonadati</taxon>
        <taxon>Bacteroidota</taxon>
        <taxon>Bacteroidia</taxon>
        <taxon>Bacteroidales</taxon>
        <taxon>Prevotellaceae</taxon>
        <taxon>Paraprevotella</taxon>
    </lineage>
</organism>
<dbReference type="EMBL" id="AFFY01000022">
    <property type="protein sequence ID" value="EHH00450.1"/>
    <property type="molecule type" value="Genomic_DNA"/>
</dbReference>
<name>G5SQP6_9BACT</name>
<dbReference type="Proteomes" id="UP000003598">
    <property type="component" value="Unassembled WGS sequence"/>
</dbReference>
<gene>
    <name evidence="1" type="ORF">HMPREF9441_01687</name>
</gene>
<evidence type="ECO:0000313" key="1">
    <source>
        <dbReference type="EMBL" id="EHH00450.1"/>
    </source>
</evidence>
<dbReference type="HOGENOM" id="CLU_2651151_0_0_10"/>
<dbReference type="STRING" id="762968.HMPREF9441_01687"/>
<proteinExistence type="predicted"/>
<dbReference type="AlphaFoldDB" id="G5SQP6"/>
<sequence>MTTISRLFFIFLRIYEKKIEVVWFCIKRNAVALFLRERQPLSYWHFYVLSKEALFVFFKQKVTVWQTFINVYLSNL</sequence>
<keyword evidence="2" id="KW-1185">Reference proteome</keyword>
<protein>
    <submittedName>
        <fullName evidence="1">Uncharacterized protein</fullName>
    </submittedName>
</protein>
<accession>G5SQP6</accession>